<name>A0A835M860_9MAGN</name>
<evidence type="ECO:0000313" key="1">
    <source>
        <dbReference type="EMBL" id="KAF9622855.1"/>
    </source>
</evidence>
<protein>
    <submittedName>
        <fullName evidence="1">Uncharacterized protein</fullName>
    </submittedName>
</protein>
<dbReference type="AlphaFoldDB" id="A0A835M860"/>
<sequence length="164" mass="18819">MAYRRESHFNNLSVVSGASEEQKSMNGISNNRKESVNSDGYIVILKLVFQPRSLMVGARIQFFDDNVRLNVPTVDCSLKCEVWMLSRVKNYLEDQLLGFALVPLSDLFVENGKLAQEFSLSTNDLFILLRGLSNCRFPTMELNQRSWLFLLLVVFECKRCYAGF</sequence>
<keyword evidence="2" id="KW-1185">Reference proteome</keyword>
<reference evidence="1 2" key="1">
    <citation type="submission" date="2020-10" db="EMBL/GenBank/DDBJ databases">
        <title>The Coptis chinensis genome and diversification of protoberbering-type alkaloids.</title>
        <authorList>
            <person name="Wang B."/>
            <person name="Shu S."/>
            <person name="Song C."/>
            <person name="Liu Y."/>
        </authorList>
    </citation>
    <scope>NUCLEOTIDE SEQUENCE [LARGE SCALE GENOMIC DNA]</scope>
    <source>
        <strain evidence="1">HL-2020</strain>
        <tissue evidence="1">Leaf</tissue>
    </source>
</reference>
<gene>
    <name evidence="1" type="ORF">IFM89_034985</name>
</gene>
<dbReference type="Proteomes" id="UP000631114">
    <property type="component" value="Unassembled WGS sequence"/>
</dbReference>
<dbReference type="EMBL" id="JADFTS010000002">
    <property type="protein sequence ID" value="KAF9622855.1"/>
    <property type="molecule type" value="Genomic_DNA"/>
</dbReference>
<accession>A0A835M860</accession>
<evidence type="ECO:0000313" key="2">
    <source>
        <dbReference type="Proteomes" id="UP000631114"/>
    </source>
</evidence>
<organism evidence="1 2">
    <name type="scientific">Coptis chinensis</name>
    <dbReference type="NCBI Taxonomy" id="261450"/>
    <lineage>
        <taxon>Eukaryota</taxon>
        <taxon>Viridiplantae</taxon>
        <taxon>Streptophyta</taxon>
        <taxon>Embryophyta</taxon>
        <taxon>Tracheophyta</taxon>
        <taxon>Spermatophyta</taxon>
        <taxon>Magnoliopsida</taxon>
        <taxon>Ranunculales</taxon>
        <taxon>Ranunculaceae</taxon>
        <taxon>Coptidoideae</taxon>
        <taxon>Coptis</taxon>
    </lineage>
</organism>
<dbReference type="OrthoDB" id="270970at2759"/>
<comment type="caution">
    <text evidence="1">The sequence shown here is derived from an EMBL/GenBank/DDBJ whole genome shotgun (WGS) entry which is preliminary data.</text>
</comment>
<dbReference type="PANTHER" id="PTHR31208">
    <property type="entry name" value="EXPRESSED PROTEIN"/>
    <property type="match status" value="1"/>
</dbReference>
<dbReference type="PANTHER" id="PTHR31208:SF2">
    <property type="entry name" value="DOMAIN-CONTAINING PROTEIN, PUTATIVE, EXPRESSED-RELATED"/>
    <property type="match status" value="1"/>
</dbReference>
<proteinExistence type="predicted"/>